<keyword evidence="2" id="KW-1185">Reference proteome</keyword>
<name>A0A433DJI3_9FUNG</name>
<dbReference type="Proteomes" id="UP000268093">
    <property type="component" value="Unassembled WGS sequence"/>
</dbReference>
<dbReference type="AlphaFoldDB" id="A0A433DJI3"/>
<reference evidence="1 2" key="1">
    <citation type="journal article" date="2018" name="New Phytol.">
        <title>Phylogenomics of Endogonaceae and evolution of mycorrhizas within Mucoromycota.</title>
        <authorList>
            <person name="Chang Y."/>
            <person name="Desiro A."/>
            <person name="Na H."/>
            <person name="Sandor L."/>
            <person name="Lipzen A."/>
            <person name="Clum A."/>
            <person name="Barry K."/>
            <person name="Grigoriev I.V."/>
            <person name="Martin F.M."/>
            <person name="Stajich J.E."/>
            <person name="Smith M.E."/>
            <person name="Bonito G."/>
            <person name="Spatafora J.W."/>
        </authorList>
    </citation>
    <scope>NUCLEOTIDE SEQUENCE [LARGE SCALE GENOMIC DNA]</scope>
    <source>
        <strain evidence="1 2">GMNB39</strain>
    </source>
</reference>
<dbReference type="Gene3D" id="3.40.50.1010">
    <property type="entry name" value="5'-nuclease"/>
    <property type="match status" value="1"/>
</dbReference>
<comment type="caution">
    <text evidence="1">The sequence shown here is derived from an EMBL/GenBank/DDBJ whole genome shotgun (WGS) entry which is preliminary data.</text>
</comment>
<protein>
    <submittedName>
        <fullName evidence="1">Uncharacterized protein</fullName>
    </submittedName>
</protein>
<dbReference type="OrthoDB" id="372421at2759"/>
<evidence type="ECO:0000313" key="2">
    <source>
        <dbReference type="Proteomes" id="UP000268093"/>
    </source>
</evidence>
<gene>
    <name evidence="1" type="ORF">BC936DRAFT_136882</name>
</gene>
<evidence type="ECO:0000313" key="1">
    <source>
        <dbReference type="EMBL" id="RUP50965.1"/>
    </source>
</evidence>
<accession>A0A433DJI3</accession>
<sequence>MPLSSKFVNVGKYFIRFYLVCDRISWLNTPVCELPPDYIRPDIPCLSELCSRTPPCHLRVVADSTLLSAEATHYLIPDLSVVSRYLEILEQEELSNLVIAQTIMASLEQHDRLRTYRRLRQVTSDPRRRSVFFYNEIFSETYVARLPNEGQKEREWRGWSTEF</sequence>
<dbReference type="EMBL" id="RBNI01001053">
    <property type="protein sequence ID" value="RUP50965.1"/>
    <property type="molecule type" value="Genomic_DNA"/>
</dbReference>
<proteinExistence type="predicted"/>
<organism evidence="1 2">
    <name type="scientific">Jimgerdemannia flammicorona</name>
    <dbReference type="NCBI Taxonomy" id="994334"/>
    <lineage>
        <taxon>Eukaryota</taxon>
        <taxon>Fungi</taxon>
        <taxon>Fungi incertae sedis</taxon>
        <taxon>Mucoromycota</taxon>
        <taxon>Mucoromycotina</taxon>
        <taxon>Endogonomycetes</taxon>
        <taxon>Endogonales</taxon>
        <taxon>Endogonaceae</taxon>
        <taxon>Jimgerdemannia</taxon>
    </lineage>
</organism>
<feature type="non-terminal residue" evidence="1">
    <location>
        <position position="163"/>
    </location>
</feature>